<evidence type="ECO:0000256" key="2">
    <source>
        <dbReference type="ARBA" id="ARBA00023125"/>
    </source>
</evidence>
<dbReference type="GO" id="GO:0045892">
    <property type="term" value="P:negative regulation of DNA-templated transcription"/>
    <property type="evidence" value="ECO:0007669"/>
    <property type="project" value="TreeGrafter"/>
</dbReference>
<feature type="domain" description="IclR-ED" evidence="5">
    <location>
        <begin position="105"/>
        <end position="294"/>
    </location>
</feature>
<protein>
    <submittedName>
        <fullName evidence="6">DNA-binding IclR family transcriptional regulator</fullName>
    </submittedName>
</protein>
<dbReference type="PROSITE" id="PS51077">
    <property type="entry name" value="HTH_ICLR"/>
    <property type="match status" value="1"/>
</dbReference>
<evidence type="ECO:0000313" key="6">
    <source>
        <dbReference type="EMBL" id="MBB5224218.1"/>
    </source>
</evidence>
<accession>A0A840SU56</accession>
<dbReference type="Pfam" id="PF01614">
    <property type="entry name" value="IclR_C"/>
    <property type="match status" value="1"/>
</dbReference>
<keyword evidence="7" id="KW-1185">Reference proteome</keyword>
<feature type="domain" description="HTH iclR-type" evidence="4">
    <location>
        <begin position="48"/>
        <end position="111"/>
    </location>
</feature>
<proteinExistence type="predicted"/>
<keyword evidence="1" id="KW-0805">Transcription regulation</keyword>
<dbReference type="AlphaFoldDB" id="A0A840SU56"/>
<dbReference type="Gene3D" id="1.10.10.10">
    <property type="entry name" value="Winged helix-like DNA-binding domain superfamily/Winged helix DNA-binding domain"/>
    <property type="match status" value="1"/>
</dbReference>
<dbReference type="Pfam" id="PF09339">
    <property type="entry name" value="HTH_IclR"/>
    <property type="match status" value="1"/>
</dbReference>
<organism evidence="6 7">
    <name type="scientific">Amaricoccus macauensis</name>
    <dbReference type="NCBI Taxonomy" id="57001"/>
    <lineage>
        <taxon>Bacteria</taxon>
        <taxon>Pseudomonadati</taxon>
        <taxon>Pseudomonadota</taxon>
        <taxon>Alphaproteobacteria</taxon>
        <taxon>Rhodobacterales</taxon>
        <taxon>Paracoccaceae</taxon>
        <taxon>Amaricoccus</taxon>
    </lineage>
</organism>
<evidence type="ECO:0000313" key="7">
    <source>
        <dbReference type="Proteomes" id="UP000549457"/>
    </source>
</evidence>
<evidence type="ECO:0000256" key="3">
    <source>
        <dbReference type="ARBA" id="ARBA00023163"/>
    </source>
</evidence>
<comment type="caution">
    <text evidence="6">The sequence shown here is derived from an EMBL/GenBank/DDBJ whole genome shotgun (WGS) entry which is preliminary data.</text>
</comment>
<dbReference type="EMBL" id="JACHFM010000005">
    <property type="protein sequence ID" value="MBB5224218.1"/>
    <property type="molecule type" value="Genomic_DNA"/>
</dbReference>
<reference evidence="6 7" key="1">
    <citation type="submission" date="2020-08" db="EMBL/GenBank/DDBJ databases">
        <title>Genomic Encyclopedia of Type Strains, Phase IV (KMG-IV): sequencing the most valuable type-strain genomes for metagenomic binning, comparative biology and taxonomic classification.</title>
        <authorList>
            <person name="Goeker M."/>
        </authorList>
    </citation>
    <scope>NUCLEOTIDE SEQUENCE [LARGE SCALE GENOMIC DNA]</scope>
    <source>
        <strain evidence="6 7">DSM 101730</strain>
    </source>
</reference>
<evidence type="ECO:0000259" key="5">
    <source>
        <dbReference type="PROSITE" id="PS51078"/>
    </source>
</evidence>
<dbReference type="SUPFAM" id="SSF55781">
    <property type="entry name" value="GAF domain-like"/>
    <property type="match status" value="1"/>
</dbReference>
<dbReference type="InterPro" id="IPR050707">
    <property type="entry name" value="HTH_MetabolicPath_Reg"/>
</dbReference>
<dbReference type="SUPFAM" id="SSF46785">
    <property type="entry name" value="Winged helix' DNA-binding domain"/>
    <property type="match status" value="1"/>
</dbReference>
<dbReference type="InterPro" id="IPR029016">
    <property type="entry name" value="GAF-like_dom_sf"/>
</dbReference>
<evidence type="ECO:0000256" key="1">
    <source>
        <dbReference type="ARBA" id="ARBA00023015"/>
    </source>
</evidence>
<dbReference type="Gene3D" id="3.30.450.40">
    <property type="match status" value="1"/>
</dbReference>
<sequence length="308" mass="34427">MTKAIPPEVKGDKEIASRSTESLHRDGDHWLLTGPNSPAVQRDRLGLVPALENAIAIIEALNSASPQVASLADLSVALKISRSHCHSILKTLTGYGWLRFDERTKVYQLDIGILASISSIFRSGQLETVRIVMNELVHRLNLPLVISKPQSDLSYLLVDKFNVSHGLEVGHPIGYRYPRDAVGQMRAFLAWQPPNIIDAWLDSWEPVRYTRRTKTTRSEVLAELQKSRERGYVRSDEEFAEGLLAFCLPIFDHESNVAFIVSCTTVKEALLKREASISSDIFHAVKRIHDQTGARPPYGFPTALPHAT</sequence>
<dbReference type="GO" id="GO:0003700">
    <property type="term" value="F:DNA-binding transcription factor activity"/>
    <property type="evidence" value="ECO:0007669"/>
    <property type="project" value="TreeGrafter"/>
</dbReference>
<evidence type="ECO:0000259" key="4">
    <source>
        <dbReference type="PROSITE" id="PS51077"/>
    </source>
</evidence>
<gene>
    <name evidence="6" type="ORF">HNP73_004179</name>
</gene>
<dbReference type="PANTHER" id="PTHR30136:SF35">
    <property type="entry name" value="HTH-TYPE TRANSCRIPTIONAL REGULATOR RV1719"/>
    <property type="match status" value="1"/>
</dbReference>
<dbReference type="InterPro" id="IPR005471">
    <property type="entry name" value="Tscrpt_reg_IclR_N"/>
</dbReference>
<dbReference type="PROSITE" id="PS51078">
    <property type="entry name" value="ICLR_ED"/>
    <property type="match status" value="1"/>
</dbReference>
<dbReference type="PANTHER" id="PTHR30136">
    <property type="entry name" value="HELIX-TURN-HELIX TRANSCRIPTIONAL REGULATOR, ICLR FAMILY"/>
    <property type="match status" value="1"/>
</dbReference>
<dbReference type="InterPro" id="IPR036388">
    <property type="entry name" value="WH-like_DNA-bd_sf"/>
</dbReference>
<dbReference type="RefSeq" id="WP_184154629.1">
    <property type="nucleotide sequence ID" value="NZ_JACHFM010000005.1"/>
</dbReference>
<keyword evidence="3" id="KW-0804">Transcription</keyword>
<dbReference type="InterPro" id="IPR036390">
    <property type="entry name" value="WH_DNA-bd_sf"/>
</dbReference>
<dbReference type="Proteomes" id="UP000549457">
    <property type="component" value="Unassembled WGS sequence"/>
</dbReference>
<dbReference type="SMART" id="SM00346">
    <property type="entry name" value="HTH_ICLR"/>
    <property type="match status" value="1"/>
</dbReference>
<name>A0A840SU56_9RHOB</name>
<dbReference type="InterPro" id="IPR014757">
    <property type="entry name" value="Tscrpt_reg_IclR_C"/>
</dbReference>
<keyword evidence="2 6" id="KW-0238">DNA-binding</keyword>
<dbReference type="GO" id="GO:0003677">
    <property type="term" value="F:DNA binding"/>
    <property type="evidence" value="ECO:0007669"/>
    <property type="project" value="UniProtKB-KW"/>
</dbReference>